<accession>A0A444HC15</accession>
<keyword evidence="2" id="KW-1185">Reference proteome</keyword>
<evidence type="ECO:0000313" key="1">
    <source>
        <dbReference type="EMBL" id="RWX01014.1"/>
    </source>
</evidence>
<sequence>MDKSIKFIYLALIVLVTASCKSQEFETELTIYNKTGKALDSIKIHSLFDKEITYHKVKSDTIINLKYNDHYSKLPRGEREYFT</sequence>
<dbReference type="RefSeq" id="WP_128389493.1">
    <property type="nucleotide sequence ID" value="NZ_SBII01000004.1"/>
</dbReference>
<organism evidence="1 2">
    <name type="scientific">Flavobacterium cerinum</name>
    <dbReference type="NCBI Taxonomy" id="2502784"/>
    <lineage>
        <taxon>Bacteria</taxon>
        <taxon>Pseudomonadati</taxon>
        <taxon>Bacteroidota</taxon>
        <taxon>Flavobacteriia</taxon>
        <taxon>Flavobacteriales</taxon>
        <taxon>Flavobacteriaceae</taxon>
        <taxon>Flavobacterium</taxon>
    </lineage>
</organism>
<evidence type="ECO:0000313" key="2">
    <source>
        <dbReference type="Proteomes" id="UP000287527"/>
    </source>
</evidence>
<dbReference type="AlphaFoldDB" id="A0A444HC15"/>
<protein>
    <submittedName>
        <fullName evidence="1">Uncharacterized protein</fullName>
    </submittedName>
</protein>
<name>A0A444HC15_9FLAO</name>
<dbReference type="EMBL" id="SBII01000004">
    <property type="protein sequence ID" value="RWX01014.1"/>
    <property type="molecule type" value="Genomic_DNA"/>
</dbReference>
<reference evidence="1 2" key="1">
    <citation type="submission" date="2019-01" db="EMBL/GenBank/DDBJ databases">
        <title>Flavobacterium sp. nov.,isolated from freshwater.</title>
        <authorList>
            <person name="Zhang R."/>
            <person name="Du Z.-J."/>
        </authorList>
    </citation>
    <scope>NUCLEOTIDE SEQUENCE [LARGE SCALE GENOMIC DNA]</scope>
    <source>
        <strain evidence="1 2">1E403</strain>
    </source>
</reference>
<dbReference type="Proteomes" id="UP000287527">
    <property type="component" value="Unassembled WGS sequence"/>
</dbReference>
<proteinExistence type="predicted"/>
<dbReference type="PROSITE" id="PS51257">
    <property type="entry name" value="PROKAR_LIPOPROTEIN"/>
    <property type="match status" value="1"/>
</dbReference>
<comment type="caution">
    <text evidence="1">The sequence shown here is derived from an EMBL/GenBank/DDBJ whole genome shotgun (WGS) entry which is preliminary data.</text>
</comment>
<gene>
    <name evidence="1" type="ORF">EPI11_08310</name>
</gene>